<reference evidence="14" key="1">
    <citation type="submission" date="2021-04" db="EMBL/GenBank/DDBJ databases">
        <title>Taxonomic assessment of Weissella genus.</title>
        <authorList>
            <person name="Fanelli F."/>
            <person name="Chieffi D."/>
            <person name="Dell'Aquila A."/>
            <person name="Gyu-Sung C."/>
            <person name="Franz C.M.A.P."/>
            <person name="Fusco V."/>
        </authorList>
    </citation>
    <scope>NUCLEOTIDE SEQUENCE</scope>
    <source>
        <strain evidence="14">LMG 25373</strain>
    </source>
</reference>
<gene>
    <name evidence="14" type="ORF">KAK10_01175</name>
</gene>
<dbReference type="InterPro" id="IPR008250">
    <property type="entry name" value="ATPase_P-typ_transduc_dom_A_sf"/>
</dbReference>
<dbReference type="Pfam" id="PF00702">
    <property type="entry name" value="Hydrolase"/>
    <property type="match status" value="1"/>
</dbReference>
<evidence type="ECO:0000256" key="9">
    <source>
        <dbReference type="ARBA" id="ARBA00023008"/>
    </source>
</evidence>
<feature type="transmembrane region" description="Helical" evidence="12">
    <location>
        <begin position="346"/>
        <end position="364"/>
    </location>
</feature>
<keyword evidence="15" id="KW-1185">Reference proteome</keyword>
<evidence type="ECO:0000256" key="3">
    <source>
        <dbReference type="ARBA" id="ARBA00012517"/>
    </source>
</evidence>
<dbReference type="Proteomes" id="UP001057481">
    <property type="component" value="Unassembled WGS sequence"/>
</dbReference>
<protein>
    <recommendedName>
        <fullName evidence="3">P-type Cu(+) transporter</fullName>
        <ecNumber evidence="3">7.2.2.8</ecNumber>
    </recommendedName>
</protein>
<organism evidence="14 15">
    <name type="scientific">Periweissella beninensis</name>
    <dbReference type="NCBI Taxonomy" id="504936"/>
    <lineage>
        <taxon>Bacteria</taxon>
        <taxon>Bacillati</taxon>
        <taxon>Bacillota</taxon>
        <taxon>Bacilli</taxon>
        <taxon>Lactobacillales</taxon>
        <taxon>Lactobacillaceae</taxon>
        <taxon>Periweissella</taxon>
    </lineage>
</organism>
<keyword evidence="6" id="KW-0406">Ion transport</keyword>
<keyword evidence="7" id="KW-1278">Translocase</keyword>
<evidence type="ECO:0000256" key="2">
    <source>
        <dbReference type="ARBA" id="ARBA00006024"/>
    </source>
</evidence>
<dbReference type="Pfam" id="PF00122">
    <property type="entry name" value="E1-E2_ATPase"/>
    <property type="match status" value="1"/>
</dbReference>
<evidence type="ECO:0000259" key="13">
    <source>
        <dbReference type="Pfam" id="PF00122"/>
    </source>
</evidence>
<keyword evidence="4 12" id="KW-0812">Transmembrane</keyword>
<dbReference type="Gene3D" id="3.40.1110.10">
    <property type="entry name" value="Calcium-transporting ATPase, cytoplasmic domain N"/>
    <property type="match status" value="1"/>
</dbReference>
<dbReference type="PANTHER" id="PTHR43520">
    <property type="entry name" value="ATP7, ISOFORM B"/>
    <property type="match status" value="1"/>
</dbReference>
<dbReference type="NCBIfam" id="TIGR01494">
    <property type="entry name" value="ATPase_P-type"/>
    <property type="match status" value="1"/>
</dbReference>
<dbReference type="InterPro" id="IPR001757">
    <property type="entry name" value="P_typ_ATPase"/>
</dbReference>
<comment type="caution">
    <text evidence="14">The sequence shown here is derived from an EMBL/GenBank/DDBJ whole genome shotgun (WGS) entry which is preliminary data.</text>
</comment>
<comment type="similarity">
    <text evidence="2">Belongs to the cation transport ATPase (P-type) (TC 3.A.3) family. Type IB subfamily.</text>
</comment>
<evidence type="ECO:0000256" key="10">
    <source>
        <dbReference type="ARBA" id="ARBA00023136"/>
    </source>
</evidence>
<dbReference type="EMBL" id="JAGMVS010000037">
    <property type="protein sequence ID" value="MCM2436548.1"/>
    <property type="molecule type" value="Genomic_DNA"/>
</dbReference>
<dbReference type="InterPro" id="IPR023299">
    <property type="entry name" value="ATPase_P-typ_cyto_dom_N"/>
</dbReference>
<feature type="transmembrane region" description="Helical" evidence="12">
    <location>
        <begin position="682"/>
        <end position="699"/>
    </location>
</feature>
<sequence length="710" mass="80215">MAKNKLSKAELKALINDLSGHDVTKANLQHEKNFEHEELSNFKFIDYKEKLAFKNTNAENHESQIIKISFKLKVAMLCSLPIILLIPQVKQYLPINMLPNQYQQIALMFFSTILIVYCGSIFFKKAFLEIKNSQPSTMLLLSLSLVILFGYNLFVSYYAIIGDTYQIALFWQLALIIVISLYNVLLKVKHKKQLDSYRNKQVILPEKMFKKTPQQTLIEIDSHAARIGDVIEIEPHQIVPIDGVIISGETIVDESNITNNNLQVIKKSNHTLLAGTVNGIGKVEIQVIRPQNMSYYYQLQYELLKTQKTIKPLPPFWCKGLFYWQILISVISFIMSKFNTSVEQSLSVMTTVLLLGLPNIIYELKQVTNYKVLKNLFEQGIMIFNSDVFKLLEDIDYALIDKTGTLTEGTFKIRSLRAVSDDYSDNDILAIMATLEVHSKHPLAKSILRRAKETNVNLMHATELVGLPGIGIAGVINNERFAIVAVDYLKEHALAFDQNYFDKLTAAGNSVSYLITNEKVIGIVAQGDVIKPTATKLVNGLKQLSIIPIMLTGDNNTMAQIVAKTLGIKQFNAQLKPQDKLKFVETVQKKGRVLIIGDGQNDQVAFNQADMRVIMGLDYQMDNIKADVALLNSEATDILKLFKMGRWAKHRSTLATMLGITYHLLIVIMIFGLSFIIIPSPIMGVIISIMITYLLTYNMKKLTVETSKKN</sequence>
<feature type="transmembrane region" description="Helical" evidence="12">
    <location>
        <begin position="653"/>
        <end position="676"/>
    </location>
</feature>
<dbReference type="InterPro" id="IPR059000">
    <property type="entry name" value="ATPase_P-type_domA"/>
</dbReference>
<evidence type="ECO:0000256" key="5">
    <source>
        <dbReference type="ARBA" id="ARBA00022723"/>
    </source>
</evidence>
<evidence type="ECO:0000256" key="11">
    <source>
        <dbReference type="ARBA" id="ARBA00049289"/>
    </source>
</evidence>
<evidence type="ECO:0000256" key="4">
    <source>
        <dbReference type="ARBA" id="ARBA00022692"/>
    </source>
</evidence>
<feature type="transmembrane region" description="Helical" evidence="12">
    <location>
        <begin position="167"/>
        <end position="186"/>
    </location>
</feature>
<keyword evidence="5" id="KW-0479">Metal-binding</keyword>
<feature type="transmembrane region" description="Helical" evidence="12">
    <location>
        <begin position="74"/>
        <end position="93"/>
    </location>
</feature>
<evidence type="ECO:0000313" key="15">
    <source>
        <dbReference type="Proteomes" id="UP001057481"/>
    </source>
</evidence>
<dbReference type="PANTHER" id="PTHR43520:SF8">
    <property type="entry name" value="P-TYPE CU(+) TRANSPORTER"/>
    <property type="match status" value="1"/>
</dbReference>
<feature type="transmembrane region" description="Helical" evidence="12">
    <location>
        <begin position="139"/>
        <end position="161"/>
    </location>
</feature>
<evidence type="ECO:0000256" key="1">
    <source>
        <dbReference type="ARBA" id="ARBA00004127"/>
    </source>
</evidence>
<proteinExistence type="inferred from homology"/>
<dbReference type="RefSeq" id="WP_205142994.1">
    <property type="nucleotide sequence ID" value="NZ_JAFBDN010000002.1"/>
</dbReference>
<evidence type="ECO:0000256" key="8">
    <source>
        <dbReference type="ARBA" id="ARBA00022989"/>
    </source>
</evidence>
<feature type="domain" description="P-type ATPase A" evidence="13">
    <location>
        <begin position="214"/>
        <end position="299"/>
    </location>
</feature>
<feature type="transmembrane region" description="Helical" evidence="12">
    <location>
        <begin position="316"/>
        <end position="334"/>
    </location>
</feature>
<keyword evidence="10 12" id="KW-0472">Membrane</keyword>
<dbReference type="SUPFAM" id="SSF81653">
    <property type="entry name" value="Calcium ATPase, transduction domain A"/>
    <property type="match status" value="1"/>
</dbReference>
<name>A0ABT0VFE0_9LACO</name>
<keyword evidence="6" id="KW-0813">Transport</keyword>
<comment type="catalytic activity">
    <reaction evidence="11">
        <text>Cu(+)(in) + ATP + H2O = Cu(+)(out) + ADP + phosphate + H(+)</text>
        <dbReference type="Rhea" id="RHEA:25792"/>
        <dbReference type="ChEBI" id="CHEBI:15377"/>
        <dbReference type="ChEBI" id="CHEBI:15378"/>
        <dbReference type="ChEBI" id="CHEBI:30616"/>
        <dbReference type="ChEBI" id="CHEBI:43474"/>
        <dbReference type="ChEBI" id="CHEBI:49552"/>
        <dbReference type="ChEBI" id="CHEBI:456216"/>
        <dbReference type="EC" id="7.2.2.8"/>
    </reaction>
</comment>
<keyword evidence="8 12" id="KW-1133">Transmembrane helix</keyword>
<keyword evidence="6" id="KW-0187">Copper transport</keyword>
<dbReference type="PROSITE" id="PS00154">
    <property type="entry name" value="ATPASE_E1_E2"/>
    <property type="match status" value="1"/>
</dbReference>
<evidence type="ECO:0000313" key="14">
    <source>
        <dbReference type="EMBL" id="MCM2436548.1"/>
    </source>
</evidence>
<feature type="transmembrane region" description="Helical" evidence="12">
    <location>
        <begin position="105"/>
        <end position="127"/>
    </location>
</feature>
<dbReference type="EC" id="7.2.2.8" evidence="3"/>
<evidence type="ECO:0000256" key="7">
    <source>
        <dbReference type="ARBA" id="ARBA00022967"/>
    </source>
</evidence>
<dbReference type="SUPFAM" id="SSF56784">
    <property type="entry name" value="HAD-like"/>
    <property type="match status" value="1"/>
</dbReference>
<dbReference type="Gene3D" id="3.40.50.1000">
    <property type="entry name" value="HAD superfamily/HAD-like"/>
    <property type="match status" value="1"/>
</dbReference>
<dbReference type="InterPro" id="IPR036412">
    <property type="entry name" value="HAD-like_sf"/>
</dbReference>
<dbReference type="Gene3D" id="2.70.150.10">
    <property type="entry name" value="Calcium-transporting ATPase, cytoplasmic transduction domain A"/>
    <property type="match status" value="1"/>
</dbReference>
<keyword evidence="9" id="KW-0186">Copper</keyword>
<dbReference type="PRINTS" id="PR00119">
    <property type="entry name" value="CATATPASE"/>
</dbReference>
<dbReference type="InterPro" id="IPR018303">
    <property type="entry name" value="ATPase_P-typ_P_site"/>
</dbReference>
<evidence type="ECO:0000256" key="12">
    <source>
        <dbReference type="SAM" id="Phobius"/>
    </source>
</evidence>
<comment type="subcellular location">
    <subcellularLocation>
        <location evidence="1">Endomembrane system</location>
        <topology evidence="1">Multi-pass membrane protein</topology>
    </subcellularLocation>
</comment>
<accession>A0ABT0VFE0</accession>
<dbReference type="InterPro" id="IPR023214">
    <property type="entry name" value="HAD_sf"/>
</dbReference>
<evidence type="ECO:0000256" key="6">
    <source>
        <dbReference type="ARBA" id="ARBA00022796"/>
    </source>
</evidence>